<dbReference type="CDD" id="cd10327">
    <property type="entry name" value="SLC5sbd_PanF"/>
    <property type="match status" value="1"/>
</dbReference>
<feature type="transmembrane region" description="Helical" evidence="9">
    <location>
        <begin position="158"/>
        <end position="177"/>
    </location>
</feature>
<evidence type="ECO:0000256" key="1">
    <source>
        <dbReference type="ARBA" id="ARBA00004141"/>
    </source>
</evidence>
<evidence type="ECO:0000256" key="2">
    <source>
        <dbReference type="ARBA" id="ARBA00006434"/>
    </source>
</evidence>
<organism evidence="10 11">
    <name type="scientific">Rossellomorea pakistanensis</name>
    <dbReference type="NCBI Taxonomy" id="992288"/>
    <lineage>
        <taxon>Bacteria</taxon>
        <taxon>Bacillati</taxon>
        <taxon>Bacillota</taxon>
        <taxon>Bacilli</taxon>
        <taxon>Bacillales</taxon>
        <taxon>Bacillaceae</taxon>
        <taxon>Rossellomorea</taxon>
    </lineage>
</organism>
<dbReference type="NCBIfam" id="TIGR02119">
    <property type="entry name" value="panF"/>
    <property type="match status" value="1"/>
</dbReference>
<name>A0ABS2NHK3_9BACI</name>
<feature type="transmembrane region" description="Helical" evidence="9">
    <location>
        <begin position="124"/>
        <end position="146"/>
    </location>
</feature>
<accession>A0ABS2NHK3</accession>
<dbReference type="InterPro" id="IPR018212">
    <property type="entry name" value="Na/solute_symporter_CS"/>
</dbReference>
<dbReference type="EMBL" id="JAFBDZ010000004">
    <property type="protein sequence ID" value="MBM7587303.1"/>
    <property type="molecule type" value="Genomic_DNA"/>
</dbReference>
<feature type="transmembrane region" description="Helical" evidence="9">
    <location>
        <begin position="423"/>
        <end position="443"/>
    </location>
</feature>
<gene>
    <name evidence="10" type="ORF">JOC86_003876</name>
</gene>
<feature type="transmembrane region" description="Helical" evidence="9">
    <location>
        <begin position="240"/>
        <end position="261"/>
    </location>
</feature>
<feature type="transmembrane region" description="Helical" evidence="9">
    <location>
        <begin position="273"/>
        <end position="299"/>
    </location>
</feature>
<feature type="transmembrane region" description="Helical" evidence="9">
    <location>
        <begin position="449"/>
        <end position="470"/>
    </location>
</feature>
<keyword evidence="3" id="KW-0813">Transport</keyword>
<feature type="transmembrane region" description="Helical" evidence="9">
    <location>
        <begin position="6"/>
        <end position="24"/>
    </location>
</feature>
<keyword evidence="5 9" id="KW-0812">Transmembrane</keyword>
<feature type="transmembrane region" description="Helical" evidence="9">
    <location>
        <begin position="369"/>
        <end position="386"/>
    </location>
</feature>
<dbReference type="Pfam" id="PF00474">
    <property type="entry name" value="SSF"/>
    <property type="match status" value="1"/>
</dbReference>
<keyword evidence="7 9" id="KW-0472">Membrane</keyword>
<dbReference type="RefSeq" id="WP_205174495.1">
    <property type="nucleotide sequence ID" value="NZ_JAFBDZ010000004.1"/>
</dbReference>
<reference evidence="10 11" key="1">
    <citation type="submission" date="2021-01" db="EMBL/GenBank/DDBJ databases">
        <title>Genomic Encyclopedia of Type Strains, Phase IV (KMG-IV): sequencing the most valuable type-strain genomes for metagenomic binning, comparative biology and taxonomic classification.</title>
        <authorList>
            <person name="Goeker M."/>
        </authorList>
    </citation>
    <scope>NUCLEOTIDE SEQUENCE [LARGE SCALE GENOMIC DNA]</scope>
    <source>
        <strain evidence="10 11">DSM 24834</strain>
    </source>
</reference>
<dbReference type="InterPro" id="IPR001734">
    <property type="entry name" value="Na/solute_symporter"/>
</dbReference>
<evidence type="ECO:0000313" key="11">
    <source>
        <dbReference type="Proteomes" id="UP001646157"/>
    </source>
</evidence>
<comment type="caution">
    <text evidence="10">The sequence shown here is derived from an EMBL/GenBank/DDBJ whole genome shotgun (WGS) entry which is preliminary data.</text>
</comment>
<feature type="transmembrane region" description="Helical" evidence="9">
    <location>
        <begin position="319"/>
        <end position="349"/>
    </location>
</feature>
<keyword evidence="6 9" id="KW-1133">Transmembrane helix</keyword>
<dbReference type="InterPro" id="IPR011849">
    <property type="entry name" value="Na/pantothenate_symporter"/>
</dbReference>
<evidence type="ECO:0000256" key="8">
    <source>
        <dbReference type="RuleBase" id="RU362091"/>
    </source>
</evidence>
<feature type="transmembrane region" description="Helical" evidence="9">
    <location>
        <begin position="189"/>
        <end position="207"/>
    </location>
</feature>
<evidence type="ECO:0000313" key="10">
    <source>
        <dbReference type="EMBL" id="MBM7587303.1"/>
    </source>
</evidence>
<sequence length="495" mass="53501">MQWDVLLPILLYLVVTFLVGGYLHKHIKQRKTSFEEEYFVGGRSLGPVVLAFTMMASAASAGTFIGTPGLAYNVGFSWIIVSLTQLAMGVYILGILGKKFAIVARKIKAVTLTDFLKERFESHAIVIGSALGIIIFISAYMVAQFAGGARILEAITGLPYTTGLIIFGLSVVLYTAYGGFRAVAVTDAIQGLIMIVGGIILWVVFMIKTDGFSVLVSQLAESNPEMVTLPGGNGTTPTMLFSYFLIFGIAAIGMPHASVRGMTYKDSKSMHQAIVISTVIMFLFTIGFGALGPVVKVLYPTIEVADLALPTMILDMMPGWLAGIILAAPLAAIMSTVDSMLLVTTSSIVKDLYLNYVNPKASQQRITKLSYFTTLIIGVGTVLLALTPPEYLQLIVVYAMGGLEATFFTPLLFGLYWKRANGWGAIISMYTGLISYIVLSQWWPNPFGMHTIATSIALSIMTMIAVSLMTPAPAHHVIQKFWGASTTKQSSKNVI</sequence>
<evidence type="ECO:0000256" key="3">
    <source>
        <dbReference type="ARBA" id="ARBA00022448"/>
    </source>
</evidence>
<keyword evidence="11" id="KW-1185">Reference proteome</keyword>
<dbReference type="PANTHER" id="PTHR48086">
    <property type="entry name" value="SODIUM/PROLINE SYMPORTER-RELATED"/>
    <property type="match status" value="1"/>
</dbReference>
<comment type="subcellular location">
    <subcellularLocation>
        <location evidence="1">Membrane</location>
        <topology evidence="1">Multi-pass membrane protein</topology>
    </subcellularLocation>
</comment>
<dbReference type="PROSITE" id="PS50283">
    <property type="entry name" value="NA_SOLUT_SYMP_3"/>
    <property type="match status" value="1"/>
</dbReference>
<dbReference type="PROSITE" id="PS00456">
    <property type="entry name" value="NA_SOLUT_SYMP_1"/>
    <property type="match status" value="1"/>
</dbReference>
<feature type="transmembrane region" description="Helical" evidence="9">
    <location>
        <begin position="71"/>
        <end position="96"/>
    </location>
</feature>
<comment type="similarity">
    <text evidence="2 8">Belongs to the sodium:solute symporter (SSF) (TC 2.A.21) family.</text>
</comment>
<evidence type="ECO:0000256" key="6">
    <source>
        <dbReference type="ARBA" id="ARBA00022989"/>
    </source>
</evidence>
<dbReference type="PANTHER" id="PTHR48086:SF4">
    <property type="entry name" value="SODIUM_PANTOTHENATE SYMPORTER"/>
    <property type="match status" value="1"/>
</dbReference>
<proteinExistence type="inferred from homology"/>
<evidence type="ECO:0000256" key="9">
    <source>
        <dbReference type="SAM" id="Phobius"/>
    </source>
</evidence>
<protein>
    <submittedName>
        <fullName evidence="10">Sodium/pantothenate symporter</fullName>
    </submittedName>
</protein>
<feature type="transmembrane region" description="Helical" evidence="9">
    <location>
        <begin position="392"/>
        <end position="416"/>
    </location>
</feature>
<evidence type="ECO:0000256" key="5">
    <source>
        <dbReference type="ARBA" id="ARBA00022692"/>
    </source>
</evidence>
<dbReference type="Gene3D" id="1.20.1730.10">
    <property type="entry name" value="Sodium/glucose cotransporter"/>
    <property type="match status" value="1"/>
</dbReference>
<feature type="transmembrane region" description="Helical" evidence="9">
    <location>
        <begin position="45"/>
        <end position="65"/>
    </location>
</feature>
<evidence type="ECO:0000256" key="4">
    <source>
        <dbReference type="ARBA" id="ARBA00022475"/>
    </source>
</evidence>
<dbReference type="NCBIfam" id="TIGR00813">
    <property type="entry name" value="sss"/>
    <property type="match status" value="1"/>
</dbReference>
<dbReference type="Proteomes" id="UP001646157">
    <property type="component" value="Unassembled WGS sequence"/>
</dbReference>
<evidence type="ECO:0000256" key="7">
    <source>
        <dbReference type="ARBA" id="ARBA00023136"/>
    </source>
</evidence>
<dbReference type="InterPro" id="IPR038377">
    <property type="entry name" value="Na/Glc_symporter_sf"/>
</dbReference>
<keyword evidence="4" id="KW-1003">Cell membrane</keyword>
<dbReference type="InterPro" id="IPR050277">
    <property type="entry name" value="Sodium:Solute_Symporter"/>
</dbReference>